<evidence type="ECO:0000256" key="3">
    <source>
        <dbReference type="SAM" id="SignalP"/>
    </source>
</evidence>
<feature type="compositionally biased region" description="Basic and acidic residues" evidence="1">
    <location>
        <begin position="440"/>
        <end position="456"/>
    </location>
</feature>
<keyword evidence="2" id="KW-1133">Transmembrane helix</keyword>
<evidence type="ECO:0000313" key="5">
    <source>
        <dbReference type="WBParaSite" id="PTRK_0000127700.1"/>
    </source>
</evidence>
<evidence type="ECO:0000256" key="1">
    <source>
        <dbReference type="SAM" id="MobiDB-lite"/>
    </source>
</evidence>
<dbReference type="AlphaFoldDB" id="A0A0N4Z2Z5"/>
<evidence type="ECO:0000313" key="4">
    <source>
        <dbReference type="Proteomes" id="UP000038045"/>
    </source>
</evidence>
<feature type="region of interest" description="Disordered" evidence="1">
    <location>
        <begin position="302"/>
        <end position="456"/>
    </location>
</feature>
<feature type="chain" id="PRO_5005891003" evidence="3">
    <location>
        <begin position="27"/>
        <end position="456"/>
    </location>
</feature>
<sequence>MLDKKTNILLAMAGAAVLMASSPVLAQDAAPAAPAAASAPAAADAAAPAADAAAPAADAAAEAPAEEAAADGHGGAGLTPIAMFMMAHPVVKVVMAGLILASIFSWTLLLIKLVEFSSLTKKTNRFLEEYRGARNLADIRRLATSEEFDGNPLADMAAAATGEIELSRQAGLDVTGAHRDTTVSRANNAVGAVQGGMGIRLSGGQQFLASVGSGGPFVAPRPSARCTQEEETLDGCNGRDRRFGDRPRSGRHLPVQEQVRTPGVQLCGRGRGRGADGGPASAASASAAAAAAGYASAAEASGARAGRQHPGASASGDLADRADEEGRPRRIHGPARDRPRSSASAGAARAAASFGPGPQSAGLHRRRRVGPAVAGGLGRDAADAEGVEQHGPERTGAPGGRPHRPGGQSDQSPLGICGVRRRHAERLRPAVGPYGGDDGTAGHRQERRPTGGRDRP</sequence>
<evidence type="ECO:0000256" key="2">
    <source>
        <dbReference type="SAM" id="Phobius"/>
    </source>
</evidence>
<name>A0A0N4Z2Z5_PARTI</name>
<feature type="region of interest" description="Disordered" evidence="1">
    <location>
        <begin position="226"/>
        <end position="253"/>
    </location>
</feature>
<proteinExistence type="predicted"/>
<feature type="compositionally biased region" description="Basic and acidic residues" evidence="1">
    <location>
        <begin position="318"/>
        <end position="340"/>
    </location>
</feature>
<feature type="signal peptide" evidence="3">
    <location>
        <begin position="1"/>
        <end position="26"/>
    </location>
</feature>
<organism evidence="4 5">
    <name type="scientific">Parastrongyloides trichosuri</name>
    <name type="common">Possum-specific nematode worm</name>
    <dbReference type="NCBI Taxonomy" id="131310"/>
    <lineage>
        <taxon>Eukaryota</taxon>
        <taxon>Metazoa</taxon>
        <taxon>Ecdysozoa</taxon>
        <taxon>Nematoda</taxon>
        <taxon>Chromadorea</taxon>
        <taxon>Rhabditida</taxon>
        <taxon>Tylenchina</taxon>
        <taxon>Panagrolaimomorpha</taxon>
        <taxon>Strongyloidoidea</taxon>
        <taxon>Strongyloididae</taxon>
        <taxon>Parastrongyloides</taxon>
    </lineage>
</organism>
<reference evidence="5" key="1">
    <citation type="submission" date="2017-02" db="UniProtKB">
        <authorList>
            <consortium name="WormBaseParasite"/>
        </authorList>
    </citation>
    <scope>IDENTIFICATION</scope>
</reference>
<dbReference type="Proteomes" id="UP000038045">
    <property type="component" value="Unplaced"/>
</dbReference>
<accession>A0A0N4Z2Z5</accession>
<keyword evidence="3" id="KW-0732">Signal</keyword>
<keyword evidence="4" id="KW-1185">Reference proteome</keyword>
<feature type="transmembrane region" description="Helical" evidence="2">
    <location>
        <begin position="93"/>
        <end position="114"/>
    </location>
</feature>
<keyword evidence="2" id="KW-0812">Transmembrane</keyword>
<dbReference type="WBParaSite" id="PTRK_0000127700.1">
    <property type="protein sequence ID" value="PTRK_0000127700.1"/>
    <property type="gene ID" value="PTRK_0000127700"/>
</dbReference>
<keyword evidence="2" id="KW-0472">Membrane</keyword>
<feature type="compositionally biased region" description="Low complexity" evidence="1">
    <location>
        <begin position="341"/>
        <end position="358"/>
    </location>
</feature>
<protein>
    <submittedName>
        <fullName evidence="5">TonB-dependent receptor</fullName>
    </submittedName>
</protein>
<feature type="compositionally biased region" description="Basic and acidic residues" evidence="1">
    <location>
        <begin position="237"/>
        <end position="248"/>
    </location>
</feature>